<reference evidence="1" key="1">
    <citation type="submission" date="2018-02" db="EMBL/GenBank/DDBJ databases">
        <title>Rhizophora mucronata_Transcriptome.</title>
        <authorList>
            <person name="Meera S.P."/>
            <person name="Sreeshan A."/>
            <person name="Augustine A."/>
        </authorList>
    </citation>
    <scope>NUCLEOTIDE SEQUENCE</scope>
    <source>
        <tissue evidence="1">Leaf</tissue>
    </source>
</reference>
<sequence length="33" mass="3894">MITVVQLNKVKEYPYIPYQHMDNNLSSTHSELT</sequence>
<accession>A0A2P2PVN6</accession>
<organism evidence="1">
    <name type="scientific">Rhizophora mucronata</name>
    <name type="common">Asiatic mangrove</name>
    <dbReference type="NCBI Taxonomy" id="61149"/>
    <lineage>
        <taxon>Eukaryota</taxon>
        <taxon>Viridiplantae</taxon>
        <taxon>Streptophyta</taxon>
        <taxon>Embryophyta</taxon>
        <taxon>Tracheophyta</taxon>
        <taxon>Spermatophyta</taxon>
        <taxon>Magnoliopsida</taxon>
        <taxon>eudicotyledons</taxon>
        <taxon>Gunneridae</taxon>
        <taxon>Pentapetalae</taxon>
        <taxon>rosids</taxon>
        <taxon>fabids</taxon>
        <taxon>Malpighiales</taxon>
        <taxon>Rhizophoraceae</taxon>
        <taxon>Rhizophora</taxon>
    </lineage>
</organism>
<dbReference type="AlphaFoldDB" id="A0A2P2PVN6"/>
<dbReference type="EMBL" id="GGEC01078312">
    <property type="protein sequence ID" value="MBX58796.1"/>
    <property type="molecule type" value="Transcribed_RNA"/>
</dbReference>
<name>A0A2P2PVN6_RHIMU</name>
<evidence type="ECO:0000313" key="1">
    <source>
        <dbReference type="EMBL" id="MBX58796.1"/>
    </source>
</evidence>
<proteinExistence type="predicted"/>
<protein>
    <submittedName>
        <fullName evidence="1">Uncharacterized protein</fullName>
    </submittedName>
</protein>